<sequence length="816" mass="89586">MSDGFQANTSRFGALVGQGSALIACFADSDTLPQASYESVGESGNITWILAYTKPCLSCRKPIEKNHGCMHMTCAQPCGHEFCWLCLAPYTGNSSHFDSTCNAYRREGGEVSNSERRRESARETLQRHAHYYERWDANKKSRKRALLDFNKIETEYLKKLSSNYNMHEFLAQIEANRGTDPTVRLRRESKYTFLSENIRWGPYWVRVRANRLLADSDTLPQASHESEWGPCRARVRANRLLADSDTLPQVSYGSEMDLFAFIRHSDPTKVRVGERNLADRELKLLKMTEGRTVALDPPVTAAGRLLLVVVGWGWGGGLRGMVLDGSIIPSDAMRPAVTASVTPTPDVETVDSVSGLNLRTRPPHVRYVVSSDSSLHSDSYSEAASLVRSVADAPVVTVVVTTTIDANVAAGSKAKDVLREIEHIGDSASAGRIEADAVSISKLKKPSISSDSFYASQSLDTETLHRVYVPRWKLRAMDYDHLYSEFNVGAARQVCLGAEVRMRAEHTLEKKNELEDKCAGQANLLSERDTEIAHLKSLLSLKEAEATEAISSKDFALEGEKNALCERVEALESAAASKEVELTSLSSQVAKLTADLSGFQLSRDELNSKVASLESERDCIVTSHPSLMDVGVLSVNRYTISLTEVASQPRAETCIIKVLSSPNNCNHRPYMLAIVLAIDKGMQDGLVAVKTHKYASMADIMDLFRVGKPTVVIGETSLAFSLEVTHNRVQRLRGDANAHRLSLTGSIRPLVEPLSSRVLISEARSSADVTVTTALATTFAHTCPILAGPSTEVPPSPKIVFEEEELDTTLEHALAP</sequence>
<dbReference type="EMBL" id="BQNB010011001">
    <property type="protein sequence ID" value="GJS84769.1"/>
    <property type="molecule type" value="Genomic_DNA"/>
</dbReference>
<evidence type="ECO:0000256" key="6">
    <source>
        <dbReference type="ARBA" id="ARBA00022833"/>
    </source>
</evidence>
<protein>
    <submittedName>
        <fullName evidence="9">Ankyrin repeat-containing protein</fullName>
    </submittedName>
</protein>
<dbReference type="InterPro" id="IPR031127">
    <property type="entry name" value="E3_UB_ligase_RBR"/>
</dbReference>
<keyword evidence="6" id="KW-0862">Zinc</keyword>
<keyword evidence="2" id="KW-0479">Metal-binding</keyword>
<evidence type="ECO:0000313" key="9">
    <source>
        <dbReference type="EMBL" id="GJS84769.1"/>
    </source>
</evidence>
<accession>A0ABQ4Z3P5</accession>
<evidence type="ECO:0000256" key="7">
    <source>
        <dbReference type="SAM" id="Coils"/>
    </source>
</evidence>
<keyword evidence="5" id="KW-0833">Ubl conjugation pathway</keyword>
<dbReference type="Pfam" id="PF22191">
    <property type="entry name" value="IBR_1"/>
    <property type="match status" value="1"/>
</dbReference>
<evidence type="ECO:0000256" key="2">
    <source>
        <dbReference type="ARBA" id="ARBA00022723"/>
    </source>
</evidence>
<keyword evidence="1" id="KW-0808">Transferase</keyword>
<keyword evidence="10" id="KW-1185">Reference proteome</keyword>
<gene>
    <name evidence="9" type="ORF">Tco_0751310</name>
</gene>
<dbReference type="Proteomes" id="UP001151760">
    <property type="component" value="Unassembled WGS sequence"/>
</dbReference>
<keyword evidence="7" id="KW-0175">Coiled coil</keyword>
<reference evidence="9" key="1">
    <citation type="journal article" date="2022" name="Int. J. Mol. Sci.">
        <title>Draft Genome of Tanacetum Coccineum: Genomic Comparison of Closely Related Tanacetum-Family Plants.</title>
        <authorList>
            <person name="Yamashiro T."/>
            <person name="Shiraishi A."/>
            <person name="Nakayama K."/>
            <person name="Satake H."/>
        </authorList>
    </citation>
    <scope>NUCLEOTIDE SEQUENCE</scope>
</reference>
<dbReference type="InterPro" id="IPR017907">
    <property type="entry name" value="Znf_RING_CS"/>
</dbReference>
<dbReference type="PROSITE" id="PS00518">
    <property type="entry name" value="ZF_RING_1"/>
    <property type="match status" value="1"/>
</dbReference>
<reference evidence="9" key="2">
    <citation type="submission" date="2022-01" db="EMBL/GenBank/DDBJ databases">
        <authorList>
            <person name="Yamashiro T."/>
            <person name="Shiraishi A."/>
            <person name="Satake H."/>
            <person name="Nakayama K."/>
        </authorList>
    </citation>
    <scope>NUCLEOTIDE SEQUENCE</scope>
</reference>
<organism evidence="9 10">
    <name type="scientific">Tanacetum coccineum</name>
    <dbReference type="NCBI Taxonomy" id="301880"/>
    <lineage>
        <taxon>Eukaryota</taxon>
        <taxon>Viridiplantae</taxon>
        <taxon>Streptophyta</taxon>
        <taxon>Embryophyta</taxon>
        <taxon>Tracheophyta</taxon>
        <taxon>Spermatophyta</taxon>
        <taxon>Magnoliopsida</taxon>
        <taxon>eudicotyledons</taxon>
        <taxon>Gunneridae</taxon>
        <taxon>Pentapetalae</taxon>
        <taxon>asterids</taxon>
        <taxon>campanulids</taxon>
        <taxon>Asterales</taxon>
        <taxon>Asteraceae</taxon>
        <taxon>Asteroideae</taxon>
        <taxon>Anthemideae</taxon>
        <taxon>Anthemidinae</taxon>
        <taxon>Tanacetum</taxon>
    </lineage>
</organism>
<evidence type="ECO:0000256" key="4">
    <source>
        <dbReference type="ARBA" id="ARBA00022771"/>
    </source>
</evidence>
<evidence type="ECO:0000256" key="1">
    <source>
        <dbReference type="ARBA" id="ARBA00022679"/>
    </source>
</evidence>
<evidence type="ECO:0000259" key="8">
    <source>
        <dbReference type="PROSITE" id="PS51873"/>
    </source>
</evidence>
<evidence type="ECO:0000256" key="3">
    <source>
        <dbReference type="ARBA" id="ARBA00022737"/>
    </source>
</evidence>
<dbReference type="Gene3D" id="1.20.120.1750">
    <property type="match status" value="1"/>
</dbReference>
<evidence type="ECO:0000313" key="10">
    <source>
        <dbReference type="Proteomes" id="UP001151760"/>
    </source>
</evidence>
<dbReference type="SUPFAM" id="SSF57850">
    <property type="entry name" value="RING/U-box"/>
    <property type="match status" value="1"/>
</dbReference>
<proteinExistence type="predicted"/>
<feature type="coiled-coil region" evidence="7">
    <location>
        <begin position="561"/>
        <end position="616"/>
    </location>
</feature>
<keyword evidence="4" id="KW-0863">Zinc-finger</keyword>
<dbReference type="PANTHER" id="PTHR11685">
    <property type="entry name" value="RBR FAMILY RING FINGER AND IBR DOMAIN-CONTAINING"/>
    <property type="match status" value="1"/>
</dbReference>
<evidence type="ECO:0000256" key="5">
    <source>
        <dbReference type="ARBA" id="ARBA00022786"/>
    </source>
</evidence>
<keyword evidence="3" id="KW-0677">Repeat</keyword>
<name>A0ABQ4Z3P5_9ASTR</name>
<comment type="caution">
    <text evidence="9">The sequence shown here is derived from an EMBL/GenBank/DDBJ whole genome shotgun (WGS) entry which is preliminary data.</text>
</comment>
<dbReference type="InterPro" id="IPR044066">
    <property type="entry name" value="TRIAD_supradom"/>
</dbReference>
<dbReference type="PROSITE" id="PS51873">
    <property type="entry name" value="TRIAD"/>
    <property type="match status" value="1"/>
</dbReference>
<feature type="domain" description="RING-type" evidence="8">
    <location>
        <begin position="1"/>
        <end position="105"/>
    </location>
</feature>